<dbReference type="EMBL" id="VSRR010000400">
    <property type="protein sequence ID" value="MPC15082.1"/>
    <property type="molecule type" value="Genomic_DNA"/>
</dbReference>
<name>A0A5B7CZA5_PORTR</name>
<sequence length="93" mass="10004">MEVYRCAPCYSAISGAAGSTTTRHAQGITIPTHQPYQAPTRPALHCIPLPHFSLTRASPVRLSPQTTPPHPALLSSVCIASRVSKACLDKKRK</sequence>
<protein>
    <submittedName>
        <fullName evidence="1">Uncharacterized protein</fullName>
    </submittedName>
</protein>
<gene>
    <name evidence="1" type="ORF">E2C01_007865</name>
</gene>
<keyword evidence="2" id="KW-1185">Reference proteome</keyword>
<proteinExistence type="predicted"/>
<comment type="caution">
    <text evidence="1">The sequence shown here is derived from an EMBL/GenBank/DDBJ whole genome shotgun (WGS) entry which is preliminary data.</text>
</comment>
<dbReference type="AlphaFoldDB" id="A0A5B7CZA5"/>
<evidence type="ECO:0000313" key="1">
    <source>
        <dbReference type="EMBL" id="MPC15082.1"/>
    </source>
</evidence>
<organism evidence="1 2">
    <name type="scientific">Portunus trituberculatus</name>
    <name type="common">Swimming crab</name>
    <name type="synonym">Neptunus trituberculatus</name>
    <dbReference type="NCBI Taxonomy" id="210409"/>
    <lineage>
        <taxon>Eukaryota</taxon>
        <taxon>Metazoa</taxon>
        <taxon>Ecdysozoa</taxon>
        <taxon>Arthropoda</taxon>
        <taxon>Crustacea</taxon>
        <taxon>Multicrustacea</taxon>
        <taxon>Malacostraca</taxon>
        <taxon>Eumalacostraca</taxon>
        <taxon>Eucarida</taxon>
        <taxon>Decapoda</taxon>
        <taxon>Pleocyemata</taxon>
        <taxon>Brachyura</taxon>
        <taxon>Eubrachyura</taxon>
        <taxon>Portunoidea</taxon>
        <taxon>Portunidae</taxon>
        <taxon>Portuninae</taxon>
        <taxon>Portunus</taxon>
    </lineage>
</organism>
<dbReference type="Proteomes" id="UP000324222">
    <property type="component" value="Unassembled WGS sequence"/>
</dbReference>
<evidence type="ECO:0000313" key="2">
    <source>
        <dbReference type="Proteomes" id="UP000324222"/>
    </source>
</evidence>
<accession>A0A5B7CZA5</accession>
<reference evidence="1 2" key="1">
    <citation type="submission" date="2019-05" db="EMBL/GenBank/DDBJ databases">
        <title>Another draft genome of Portunus trituberculatus and its Hox gene families provides insights of decapod evolution.</title>
        <authorList>
            <person name="Jeong J.-H."/>
            <person name="Song I."/>
            <person name="Kim S."/>
            <person name="Choi T."/>
            <person name="Kim D."/>
            <person name="Ryu S."/>
            <person name="Kim W."/>
        </authorList>
    </citation>
    <scope>NUCLEOTIDE SEQUENCE [LARGE SCALE GENOMIC DNA]</scope>
    <source>
        <tissue evidence="1">Muscle</tissue>
    </source>
</reference>